<dbReference type="InterPro" id="IPR037117">
    <property type="entry name" value="Dihydroorotate_DH_ele_sf"/>
</dbReference>
<dbReference type="GO" id="GO:0046872">
    <property type="term" value="F:metal ion binding"/>
    <property type="evidence" value="ECO:0007669"/>
    <property type="project" value="UniProtKB-KW"/>
</dbReference>
<evidence type="ECO:0000256" key="5">
    <source>
        <dbReference type="ARBA" id="ARBA00022723"/>
    </source>
</evidence>
<evidence type="ECO:0000256" key="1">
    <source>
        <dbReference type="ARBA" id="ARBA00006422"/>
    </source>
</evidence>
<comment type="cofactor">
    <cofactor evidence="12">
        <name>[2Fe-2S] cluster</name>
        <dbReference type="ChEBI" id="CHEBI:190135"/>
    </cofactor>
    <text evidence="12">Binds 1 [2Fe-2S] cluster per subunit.</text>
</comment>
<dbReference type="GO" id="GO:0050660">
    <property type="term" value="F:flavin adenine dinucleotide binding"/>
    <property type="evidence" value="ECO:0007669"/>
    <property type="project" value="InterPro"/>
</dbReference>
<feature type="binding site" evidence="11">
    <location>
        <begin position="73"/>
        <end position="74"/>
    </location>
    <ligand>
        <name>FAD</name>
        <dbReference type="ChEBI" id="CHEBI:57692"/>
    </ligand>
</feature>
<comment type="similarity">
    <text evidence="1">Belongs to the PyrK family.</text>
</comment>
<accession>A0A0D2J0X1</accession>
<protein>
    <submittedName>
        <fullName evidence="14">Dihydroorotate dehydrogenase</fullName>
    </submittedName>
</protein>
<organism evidence="14 15">
    <name type="scientific">Dethiosulfatarculus sandiegensis</name>
    <dbReference type="NCBI Taxonomy" id="1429043"/>
    <lineage>
        <taxon>Bacteria</taxon>
        <taxon>Pseudomonadati</taxon>
        <taxon>Thermodesulfobacteriota</taxon>
        <taxon>Desulfarculia</taxon>
        <taxon>Desulfarculales</taxon>
        <taxon>Desulfarculaceae</taxon>
        <taxon>Dethiosulfatarculus</taxon>
    </lineage>
</organism>
<dbReference type="Gene3D" id="2.10.240.10">
    <property type="entry name" value="Dihydroorotate dehydrogenase, electron transfer subunit"/>
    <property type="match status" value="1"/>
</dbReference>
<dbReference type="InterPro" id="IPR039261">
    <property type="entry name" value="FNR_nucleotide-bd"/>
</dbReference>
<dbReference type="Gene3D" id="2.40.30.10">
    <property type="entry name" value="Translation factors"/>
    <property type="match status" value="1"/>
</dbReference>
<dbReference type="PATRIC" id="fig|1429043.3.peg.4665"/>
<evidence type="ECO:0000256" key="12">
    <source>
        <dbReference type="PIRSR" id="PIRSR006816-2"/>
    </source>
</evidence>
<feature type="binding site" evidence="12">
    <location>
        <position position="242"/>
    </location>
    <ligand>
        <name>[2Fe-2S] cluster</name>
        <dbReference type="ChEBI" id="CHEBI:190135"/>
    </ligand>
</feature>
<dbReference type="SUPFAM" id="SSF63380">
    <property type="entry name" value="Riboflavin synthase domain-like"/>
    <property type="match status" value="1"/>
</dbReference>
<feature type="binding site" evidence="12">
    <location>
        <position position="226"/>
    </location>
    <ligand>
        <name>[2Fe-2S] cluster</name>
        <dbReference type="ChEBI" id="CHEBI:190135"/>
    </ligand>
</feature>
<dbReference type="GO" id="GO:0051537">
    <property type="term" value="F:2 iron, 2 sulfur cluster binding"/>
    <property type="evidence" value="ECO:0007669"/>
    <property type="project" value="UniProtKB-KW"/>
</dbReference>
<evidence type="ECO:0000313" key="15">
    <source>
        <dbReference type="Proteomes" id="UP000032233"/>
    </source>
</evidence>
<dbReference type="GO" id="GO:0006221">
    <property type="term" value="P:pyrimidine nucleotide biosynthetic process"/>
    <property type="evidence" value="ECO:0007669"/>
    <property type="project" value="InterPro"/>
</dbReference>
<dbReference type="InterPro" id="IPR017938">
    <property type="entry name" value="Riboflavin_synthase-like_b-brl"/>
</dbReference>
<keyword evidence="8 12" id="KW-0408">Iron</keyword>
<keyword evidence="15" id="KW-1185">Reference proteome</keyword>
<reference evidence="14 15" key="1">
    <citation type="submission" date="2013-11" db="EMBL/GenBank/DDBJ databases">
        <title>Metagenomic analysis of a methanogenic consortium involved in long chain n-alkane degradation.</title>
        <authorList>
            <person name="Davidova I.A."/>
            <person name="Callaghan A.V."/>
            <person name="Wawrik B."/>
            <person name="Pruitt S."/>
            <person name="Marks C."/>
            <person name="Duncan K.E."/>
            <person name="Suflita J.M."/>
        </authorList>
    </citation>
    <scope>NUCLEOTIDE SEQUENCE [LARGE SCALE GENOMIC DNA]</scope>
    <source>
        <strain evidence="14 15">SPR</strain>
    </source>
</reference>
<comment type="caution">
    <text evidence="14">The sequence shown here is derived from an EMBL/GenBank/DDBJ whole genome shotgun (WGS) entry which is preliminary data.</text>
</comment>
<sequence length="258" mass="26976">MSLRVKVISNQPAGEGVYLLELEPHELGRGAMPGQFVMLKPAPGRDPLLARPFSIHGVTENSLSVLYKIIGRGTALLSGFSAGDIVEAWGPLGTGYNLDYRKPLLLAGGMGIASLAFAASYLQENGVDPESIYGAATVRDLVEGYYDSDGRYFISGAPWQIITEDGTYGETGLITGGLDEKLAGIDGVLACGPLPMLKAVAQVCAEKQVPLDASLEAPMACGLGACLGCAVPASQGGYLRVCKEGPVVDAGKVDWERV</sequence>
<keyword evidence="2" id="KW-0813">Transport</keyword>
<feature type="binding site" evidence="11">
    <location>
        <begin position="51"/>
        <end position="54"/>
    </location>
    <ligand>
        <name>FAD</name>
        <dbReference type="ChEBI" id="CHEBI:57692"/>
    </ligand>
</feature>
<keyword evidence="3 11" id="KW-0285">Flavoprotein</keyword>
<dbReference type="InterPro" id="IPR019480">
    <property type="entry name" value="Dihydroorotate_DH_Fe-S-bd"/>
</dbReference>
<dbReference type="STRING" id="1429043.X474_22000"/>
<dbReference type="PANTHER" id="PTHR43513">
    <property type="entry name" value="DIHYDROOROTATE DEHYDROGENASE B (NAD(+)), ELECTRON TRANSFER SUBUNIT"/>
    <property type="match status" value="1"/>
</dbReference>
<feature type="binding site" evidence="12">
    <location>
        <position position="221"/>
    </location>
    <ligand>
        <name>[2Fe-2S] cluster</name>
        <dbReference type="ChEBI" id="CHEBI:190135"/>
    </ligand>
</feature>
<evidence type="ECO:0000259" key="13">
    <source>
        <dbReference type="PROSITE" id="PS51384"/>
    </source>
</evidence>
<gene>
    <name evidence="14" type="ORF">X474_22000</name>
</gene>
<dbReference type="CDD" id="cd06218">
    <property type="entry name" value="DHOD_e_trans"/>
    <property type="match status" value="1"/>
</dbReference>
<evidence type="ECO:0000256" key="2">
    <source>
        <dbReference type="ARBA" id="ARBA00022448"/>
    </source>
</evidence>
<keyword evidence="6 11" id="KW-0274">FAD</keyword>
<dbReference type="InterPro" id="IPR012165">
    <property type="entry name" value="Cyt_c3_hydrogenase_gsu"/>
</dbReference>
<dbReference type="GO" id="GO:0016491">
    <property type="term" value="F:oxidoreductase activity"/>
    <property type="evidence" value="ECO:0007669"/>
    <property type="project" value="InterPro"/>
</dbReference>
<dbReference type="RefSeq" id="WP_044351386.1">
    <property type="nucleotide sequence ID" value="NZ_AZAC01000038.1"/>
</dbReference>
<evidence type="ECO:0000256" key="3">
    <source>
        <dbReference type="ARBA" id="ARBA00022630"/>
    </source>
</evidence>
<evidence type="ECO:0000313" key="14">
    <source>
        <dbReference type="EMBL" id="KIX11894.1"/>
    </source>
</evidence>
<dbReference type="Gene3D" id="3.40.50.80">
    <property type="entry name" value="Nucleotide-binding domain of ferredoxin-NADP reductase (FNR) module"/>
    <property type="match status" value="1"/>
</dbReference>
<evidence type="ECO:0000256" key="7">
    <source>
        <dbReference type="ARBA" id="ARBA00022982"/>
    </source>
</evidence>
<dbReference type="Proteomes" id="UP000032233">
    <property type="component" value="Unassembled WGS sequence"/>
</dbReference>
<evidence type="ECO:0000256" key="4">
    <source>
        <dbReference type="ARBA" id="ARBA00022714"/>
    </source>
</evidence>
<dbReference type="InterPro" id="IPR050353">
    <property type="entry name" value="PyrK_electron_transfer"/>
</dbReference>
<evidence type="ECO:0000256" key="10">
    <source>
        <dbReference type="ARBA" id="ARBA00034078"/>
    </source>
</evidence>
<feature type="binding site" evidence="12">
    <location>
        <position position="229"/>
    </location>
    <ligand>
        <name>[2Fe-2S] cluster</name>
        <dbReference type="ChEBI" id="CHEBI:190135"/>
    </ligand>
</feature>
<proteinExistence type="inferred from homology"/>
<evidence type="ECO:0000256" key="6">
    <source>
        <dbReference type="ARBA" id="ARBA00022827"/>
    </source>
</evidence>
<keyword evidence="7" id="KW-0249">Electron transport</keyword>
<dbReference type="AlphaFoldDB" id="A0A0D2J0X1"/>
<keyword evidence="4 12" id="KW-0001">2Fe-2S</keyword>
<comment type="cofactor">
    <cofactor evidence="11">
        <name>FAD</name>
        <dbReference type="ChEBI" id="CHEBI:57692"/>
    </cofactor>
    <text evidence="11">Binds 1 FAD per subunit.</text>
</comment>
<dbReference type="PANTHER" id="PTHR43513:SF3">
    <property type="entry name" value="DIHYDROOROTATE DEHYDROGENASE B (NAD(+)), ELECTRON TRANSFER SUBUNIT-RELATED"/>
    <property type="match status" value="1"/>
</dbReference>
<dbReference type="InterPro" id="IPR017927">
    <property type="entry name" value="FAD-bd_FR_type"/>
</dbReference>
<comment type="cofactor">
    <cofactor evidence="10">
        <name>[2Fe-2S] cluster</name>
        <dbReference type="ChEBI" id="CHEBI:190135"/>
    </cofactor>
</comment>
<dbReference type="PROSITE" id="PS51384">
    <property type="entry name" value="FAD_FR"/>
    <property type="match status" value="1"/>
</dbReference>
<name>A0A0D2J0X1_9BACT</name>
<dbReference type="SUPFAM" id="SSF52343">
    <property type="entry name" value="Ferredoxin reductase-like, C-terminal NADP-linked domain"/>
    <property type="match status" value="1"/>
</dbReference>
<dbReference type="InParanoid" id="A0A0D2J0X1"/>
<dbReference type="EMBL" id="AZAC01000038">
    <property type="protein sequence ID" value="KIX11894.1"/>
    <property type="molecule type" value="Genomic_DNA"/>
</dbReference>
<dbReference type="PIRSF" id="PIRSF006816">
    <property type="entry name" value="Cyc3_hyd_g"/>
    <property type="match status" value="1"/>
</dbReference>
<evidence type="ECO:0000256" key="11">
    <source>
        <dbReference type="PIRSR" id="PIRSR006816-1"/>
    </source>
</evidence>
<dbReference type="OrthoDB" id="9796486at2"/>
<feature type="domain" description="FAD-binding FR-type" evidence="13">
    <location>
        <begin position="1"/>
        <end position="98"/>
    </location>
</feature>
<evidence type="ECO:0000256" key="8">
    <source>
        <dbReference type="ARBA" id="ARBA00023004"/>
    </source>
</evidence>
<dbReference type="Pfam" id="PF10418">
    <property type="entry name" value="DHODB_Fe-S_bind"/>
    <property type="match status" value="1"/>
</dbReference>
<keyword evidence="9 12" id="KW-0411">Iron-sulfur</keyword>
<keyword evidence="5 12" id="KW-0479">Metal-binding</keyword>
<evidence type="ECO:0000256" key="9">
    <source>
        <dbReference type="ARBA" id="ARBA00023014"/>
    </source>
</evidence>